<keyword evidence="2" id="KW-1185">Reference proteome</keyword>
<comment type="caution">
    <text evidence="1">The sequence shown here is derived from an EMBL/GenBank/DDBJ whole genome shotgun (WGS) entry which is preliminary data.</text>
</comment>
<reference evidence="1" key="1">
    <citation type="submission" date="2023-07" db="EMBL/GenBank/DDBJ databases">
        <title>Brevundimonas soil sp. nov., isolated from the soil of chemical plant.</title>
        <authorList>
            <person name="Wu N."/>
        </authorList>
    </citation>
    <scope>NUCLEOTIDE SEQUENCE</scope>
    <source>
        <strain evidence="1">XZ-24</strain>
    </source>
</reference>
<protein>
    <recommendedName>
        <fullName evidence="3">HNH endonuclease</fullName>
    </recommendedName>
</protein>
<dbReference type="Proteomes" id="UP001169063">
    <property type="component" value="Unassembled WGS sequence"/>
</dbReference>
<evidence type="ECO:0008006" key="3">
    <source>
        <dbReference type="Google" id="ProtNLM"/>
    </source>
</evidence>
<accession>A0ABT8SNV9</accession>
<sequence>MSRRRDNRSAEARAYRKLYGTARWRERRREQLTREPLCRFCLEVGEIVQATVADHVIEHRGDPDLFWFGDLQSLCATHHNAAKQRIERGGYDCAADLQGYPLDPHHPANRR</sequence>
<dbReference type="RefSeq" id="WP_302110237.1">
    <property type="nucleotide sequence ID" value="NZ_JAUKTR010000004.1"/>
</dbReference>
<proteinExistence type="predicted"/>
<organism evidence="1 2">
    <name type="scientific">Peiella sedimenti</name>
    <dbReference type="NCBI Taxonomy" id="3061083"/>
    <lineage>
        <taxon>Bacteria</taxon>
        <taxon>Pseudomonadati</taxon>
        <taxon>Pseudomonadota</taxon>
        <taxon>Alphaproteobacteria</taxon>
        <taxon>Caulobacterales</taxon>
        <taxon>Caulobacteraceae</taxon>
        <taxon>Peiella</taxon>
    </lineage>
</organism>
<name>A0ABT8SNV9_9CAUL</name>
<evidence type="ECO:0000313" key="1">
    <source>
        <dbReference type="EMBL" id="MDO1559805.1"/>
    </source>
</evidence>
<gene>
    <name evidence="1" type="ORF">Q0812_10245</name>
</gene>
<evidence type="ECO:0000313" key="2">
    <source>
        <dbReference type="Proteomes" id="UP001169063"/>
    </source>
</evidence>
<dbReference type="EMBL" id="JAUKTR010000004">
    <property type="protein sequence ID" value="MDO1559805.1"/>
    <property type="molecule type" value="Genomic_DNA"/>
</dbReference>